<accession>A0A7S2PLG4</accession>
<organism evidence="2">
    <name type="scientific">Leptocylindrus danicus</name>
    <dbReference type="NCBI Taxonomy" id="163516"/>
    <lineage>
        <taxon>Eukaryota</taxon>
        <taxon>Sar</taxon>
        <taxon>Stramenopiles</taxon>
        <taxon>Ochrophyta</taxon>
        <taxon>Bacillariophyta</taxon>
        <taxon>Coscinodiscophyceae</taxon>
        <taxon>Chaetocerotophycidae</taxon>
        <taxon>Leptocylindrales</taxon>
        <taxon>Leptocylindraceae</taxon>
        <taxon>Leptocylindrus</taxon>
    </lineage>
</organism>
<evidence type="ECO:0000313" key="2">
    <source>
        <dbReference type="EMBL" id="CAD9605028.1"/>
    </source>
</evidence>
<feature type="region of interest" description="Disordered" evidence="1">
    <location>
        <begin position="104"/>
        <end position="150"/>
    </location>
</feature>
<dbReference type="EMBL" id="HBGY01029027">
    <property type="protein sequence ID" value="CAD9605028.1"/>
    <property type="molecule type" value="Transcribed_RNA"/>
</dbReference>
<gene>
    <name evidence="2" type="ORF">LDAN0321_LOCUS18000</name>
</gene>
<feature type="compositionally biased region" description="Basic and acidic residues" evidence="1">
    <location>
        <begin position="138"/>
        <end position="150"/>
    </location>
</feature>
<name>A0A7S2PLG4_9STRA</name>
<protein>
    <submittedName>
        <fullName evidence="2">Uncharacterized protein</fullName>
    </submittedName>
</protein>
<proteinExistence type="predicted"/>
<evidence type="ECO:0000256" key="1">
    <source>
        <dbReference type="SAM" id="MobiDB-lite"/>
    </source>
</evidence>
<feature type="compositionally biased region" description="Polar residues" evidence="1">
    <location>
        <begin position="104"/>
        <end position="118"/>
    </location>
</feature>
<sequence length="150" mass="16394">MQPVNIDLGKLALCLIIDTLGTSSELIPFVGELTDVAWAPIAGIALRSLFGSNVVFALEFVEEFLPYTDILPLATICWVVETFYADGDIARALQIGLYGPQAQQQPQEAVTNDNSRSNDGVIDVEVSKGPSTSKRMISGRDNDDDFMRRL</sequence>
<reference evidence="2" key="1">
    <citation type="submission" date="2021-01" db="EMBL/GenBank/DDBJ databases">
        <authorList>
            <person name="Corre E."/>
            <person name="Pelletier E."/>
            <person name="Niang G."/>
            <person name="Scheremetjew M."/>
            <person name="Finn R."/>
            <person name="Kale V."/>
            <person name="Holt S."/>
            <person name="Cochrane G."/>
            <person name="Meng A."/>
            <person name="Brown T."/>
            <person name="Cohen L."/>
        </authorList>
    </citation>
    <scope>NUCLEOTIDE SEQUENCE</scope>
    <source>
        <strain evidence="2">B650</strain>
    </source>
</reference>
<dbReference type="AlphaFoldDB" id="A0A7S2PLG4"/>